<evidence type="ECO:0000313" key="2">
    <source>
        <dbReference type="EMBL" id="GAA1270215.1"/>
    </source>
</evidence>
<evidence type="ECO:0000313" key="3">
    <source>
        <dbReference type="Proteomes" id="UP001500037"/>
    </source>
</evidence>
<accession>A0ABP4HJP0</accession>
<name>A0ABP4HJP0_9ACTN</name>
<feature type="region of interest" description="Disordered" evidence="1">
    <location>
        <begin position="103"/>
        <end position="149"/>
    </location>
</feature>
<evidence type="ECO:0000256" key="1">
    <source>
        <dbReference type="SAM" id="MobiDB-lite"/>
    </source>
</evidence>
<dbReference type="Proteomes" id="UP001500037">
    <property type="component" value="Unassembled WGS sequence"/>
</dbReference>
<feature type="region of interest" description="Disordered" evidence="1">
    <location>
        <begin position="1"/>
        <end position="56"/>
    </location>
</feature>
<keyword evidence="3" id="KW-1185">Reference proteome</keyword>
<gene>
    <name evidence="2" type="ORF">GCM10009665_68230</name>
</gene>
<reference evidence="3" key="1">
    <citation type="journal article" date="2019" name="Int. J. Syst. Evol. Microbiol.">
        <title>The Global Catalogue of Microorganisms (GCM) 10K type strain sequencing project: providing services to taxonomists for standard genome sequencing and annotation.</title>
        <authorList>
            <consortium name="The Broad Institute Genomics Platform"/>
            <consortium name="The Broad Institute Genome Sequencing Center for Infectious Disease"/>
            <person name="Wu L."/>
            <person name="Ma J."/>
        </authorList>
    </citation>
    <scope>NUCLEOTIDE SEQUENCE [LARGE SCALE GENOMIC DNA]</scope>
    <source>
        <strain evidence="3">JCM 13004</strain>
    </source>
</reference>
<sequence>MPPPGRSGRRDLPGAGSFSPHVRANQAPPGSEPPPAAALPVPHRCGGRRRPGPRTRTLAAGGAVLAQVWGFGLGLGSAQAVAGQPPGDTVQRVESVGRLGRPIAGRADGPVEGGAADLAAGAPGSAPGAAGGPGPAGGTTPGTTGAGGAVDELLHNRIKAGGLPLPGQVATVPDAFAIAAVLLPAAPAAPAAPTEGRGPQEPPRVGTEPQGGAPAEGGVDQADRAADASGFPVTRGGADRNGLSPQGGYGDHRGWGAADGWRGRAVGVPGAVNRVTDGAPAEGGSLGAFAARIAEFAVSRNSARSGVAGAAPGVASTAEVGAGDGRSATGGARPRVDGSLAVIAPPTRRSGGGPLAATGSQDAVLIPIAAGLLLTGAAMYKHRGLPRGH</sequence>
<proteinExistence type="predicted"/>
<organism evidence="2 3">
    <name type="scientific">Kitasatospora nipponensis</name>
    <dbReference type="NCBI Taxonomy" id="258049"/>
    <lineage>
        <taxon>Bacteria</taxon>
        <taxon>Bacillati</taxon>
        <taxon>Actinomycetota</taxon>
        <taxon>Actinomycetes</taxon>
        <taxon>Kitasatosporales</taxon>
        <taxon>Streptomycetaceae</taxon>
        <taxon>Kitasatospora</taxon>
    </lineage>
</organism>
<evidence type="ECO:0008006" key="4">
    <source>
        <dbReference type="Google" id="ProtNLM"/>
    </source>
</evidence>
<dbReference type="EMBL" id="BAAALF010000207">
    <property type="protein sequence ID" value="GAA1270215.1"/>
    <property type="molecule type" value="Genomic_DNA"/>
</dbReference>
<feature type="compositionally biased region" description="Low complexity" evidence="1">
    <location>
        <begin position="113"/>
        <end position="128"/>
    </location>
</feature>
<protein>
    <recommendedName>
        <fullName evidence="4">LPXTG-motif cell wall-anchored protein</fullName>
    </recommendedName>
</protein>
<comment type="caution">
    <text evidence="2">The sequence shown here is derived from an EMBL/GenBank/DDBJ whole genome shotgun (WGS) entry which is preliminary data.</text>
</comment>
<feature type="compositionally biased region" description="Gly residues" evidence="1">
    <location>
        <begin position="129"/>
        <end position="148"/>
    </location>
</feature>
<feature type="region of interest" description="Disordered" evidence="1">
    <location>
        <begin position="189"/>
        <end position="255"/>
    </location>
</feature>